<evidence type="ECO:0000313" key="2">
    <source>
        <dbReference type="EMBL" id="PNR48528.1"/>
    </source>
</evidence>
<evidence type="ECO:0000313" key="4">
    <source>
        <dbReference type="Proteomes" id="UP000006727"/>
    </source>
</evidence>
<gene>
    <name evidence="2" type="ORF">PHYPA_013005</name>
</gene>
<protein>
    <submittedName>
        <fullName evidence="2 3">Uncharacterized protein</fullName>
    </submittedName>
</protein>
<dbReference type="EMBL" id="ABEU02000009">
    <property type="protein sequence ID" value="PNR48528.1"/>
    <property type="molecule type" value="Genomic_DNA"/>
</dbReference>
<accession>A0A2K1K432</accession>
<dbReference type="AlphaFoldDB" id="A0A2K1K432"/>
<sequence>MINEDNHIASITTRKRHHTNPQIYSQSSPLTHQHSEPPYLINPWSFTSRSHDHFTDTGQTKKPREKNP</sequence>
<name>A0A2K1K432_PHYPA</name>
<keyword evidence="4" id="KW-1185">Reference proteome</keyword>
<reference evidence="2 4" key="1">
    <citation type="journal article" date="2008" name="Science">
        <title>The Physcomitrella genome reveals evolutionary insights into the conquest of land by plants.</title>
        <authorList>
            <person name="Rensing S."/>
            <person name="Lang D."/>
            <person name="Zimmer A."/>
            <person name="Terry A."/>
            <person name="Salamov A."/>
            <person name="Shapiro H."/>
            <person name="Nishiyama T."/>
            <person name="Perroud P.-F."/>
            <person name="Lindquist E."/>
            <person name="Kamisugi Y."/>
            <person name="Tanahashi T."/>
            <person name="Sakakibara K."/>
            <person name="Fujita T."/>
            <person name="Oishi K."/>
            <person name="Shin-I T."/>
            <person name="Kuroki Y."/>
            <person name="Toyoda A."/>
            <person name="Suzuki Y."/>
            <person name="Hashimoto A."/>
            <person name="Yamaguchi K."/>
            <person name="Sugano A."/>
            <person name="Kohara Y."/>
            <person name="Fujiyama A."/>
            <person name="Anterola A."/>
            <person name="Aoki S."/>
            <person name="Ashton N."/>
            <person name="Barbazuk W.B."/>
            <person name="Barker E."/>
            <person name="Bennetzen J."/>
            <person name="Bezanilla M."/>
            <person name="Blankenship R."/>
            <person name="Cho S.H."/>
            <person name="Dutcher S."/>
            <person name="Estelle M."/>
            <person name="Fawcett J.A."/>
            <person name="Gundlach H."/>
            <person name="Hanada K."/>
            <person name="Heyl A."/>
            <person name="Hicks K.A."/>
            <person name="Hugh J."/>
            <person name="Lohr M."/>
            <person name="Mayer K."/>
            <person name="Melkozernov A."/>
            <person name="Murata T."/>
            <person name="Nelson D."/>
            <person name="Pils B."/>
            <person name="Prigge M."/>
            <person name="Reiss B."/>
            <person name="Renner T."/>
            <person name="Rombauts S."/>
            <person name="Rushton P."/>
            <person name="Sanderfoot A."/>
            <person name="Schween G."/>
            <person name="Shiu S.-H."/>
            <person name="Stueber K."/>
            <person name="Theodoulou F.L."/>
            <person name="Tu H."/>
            <person name="Van de Peer Y."/>
            <person name="Verrier P.J."/>
            <person name="Waters E."/>
            <person name="Wood A."/>
            <person name="Yang L."/>
            <person name="Cove D."/>
            <person name="Cuming A."/>
            <person name="Hasebe M."/>
            <person name="Lucas S."/>
            <person name="Mishler D.B."/>
            <person name="Reski R."/>
            <person name="Grigoriev I."/>
            <person name="Quatrano R.S."/>
            <person name="Boore J.L."/>
        </authorList>
    </citation>
    <scope>NUCLEOTIDE SEQUENCE [LARGE SCALE GENOMIC DNA]</scope>
    <source>
        <strain evidence="3 4">cv. Gransden 2004</strain>
    </source>
</reference>
<dbReference type="EnsemblPlants" id="Pp3c9_21111V3.1">
    <property type="protein sequence ID" value="PAC:32912065.CDS.1"/>
    <property type="gene ID" value="Pp3c9_21111"/>
</dbReference>
<dbReference type="Gramene" id="Pp3c9_21111V3.1">
    <property type="protein sequence ID" value="PAC:32912065.CDS.1"/>
    <property type="gene ID" value="Pp3c9_21111"/>
</dbReference>
<proteinExistence type="predicted"/>
<feature type="region of interest" description="Disordered" evidence="1">
    <location>
        <begin position="1"/>
        <end position="68"/>
    </location>
</feature>
<organism evidence="2">
    <name type="scientific">Physcomitrium patens</name>
    <name type="common">Spreading-leaved earth moss</name>
    <name type="synonym">Physcomitrella patens</name>
    <dbReference type="NCBI Taxonomy" id="3218"/>
    <lineage>
        <taxon>Eukaryota</taxon>
        <taxon>Viridiplantae</taxon>
        <taxon>Streptophyta</taxon>
        <taxon>Embryophyta</taxon>
        <taxon>Bryophyta</taxon>
        <taxon>Bryophytina</taxon>
        <taxon>Bryopsida</taxon>
        <taxon>Funariidae</taxon>
        <taxon>Funariales</taxon>
        <taxon>Funariaceae</taxon>
        <taxon>Physcomitrium</taxon>
    </lineage>
</organism>
<feature type="compositionally biased region" description="Polar residues" evidence="1">
    <location>
        <begin position="20"/>
        <end position="32"/>
    </location>
</feature>
<dbReference type="Proteomes" id="UP000006727">
    <property type="component" value="Chromosome 9"/>
</dbReference>
<reference evidence="2 4" key="2">
    <citation type="journal article" date="2018" name="Plant J.">
        <title>The Physcomitrella patens chromosome-scale assembly reveals moss genome structure and evolution.</title>
        <authorList>
            <person name="Lang D."/>
            <person name="Ullrich K.K."/>
            <person name="Murat F."/>
            <person name="Fuchs J."/>
            <person name="Jenkins J."/>
            <person name="Haas F.B."/>
            <person name="Piednoel M."/>
            <person name="Gundlach H."/>
            <person name="Van Bel M."/>
            <person name="Meyberg R."/>
            <person name="Vives C."/>
            <person name="Morata J."/>
            <person name="Symeonidi A."/>
            <person name="Hiss M."/>
            <person name="Muchero W."/>
            <person name="Kamisugi Y."/>
            <person name="Saleh O."/>
            <person name="Blanc G."/>
            <person name="Decker E.L."/>
            <person name="van Gessel N."/>
            <person name="Grimwood J."/>
            <person name="Hayes R.D."/>
            <person name="Graham S.W."/>
            <person name="Gunter L.E."/>
            <person name="McDaniel S.F."/>
            <person name="Hoernstein S.N.W."/>
            <person name="Larsson A."/>
            <person name="Li F.W."/>
            <person name="Perroud P.F."/>
            <person name="Phillips J."/>
            <person name="Ranjan P."/>
            <person name="Rokshar D.S."/>
            <person name="Rothfels C.J."/>
            <person name="Schneider L."/>
            <person name="Shu S."/>
            <person name="Stevenson D.W."/>
            <person name="Thummler F."/>
            <person name="Tillich M."/>
            <person name="Villarreal Aguilar J.C."/>
            <person name="Widiez T."/>
            <person name="Wong G.K."/>
            <person name="Wymore A."/>
            <person name="Zhang Y."/>
            <person name="Zimmer A.D."/>
            <person name="Quatrano R.S."/>
            <person name="Mayer K.F.X."/>
            <person name="Goodstein D."/>
            <person name="Casacuberta J.M."/>
            <person name="Vandepoele K."/>
            <person name="Reski R."/>
            <person name="Cuming A.C."/>
            <person name="Tuskan G.A."/>
            <person name="Maumus F."/>
            <person name="Salse J."/>
            <person name="Schmutz J."/>
            <person name="Rensing S.A."/>
        </authorList>
    </citation>
    <scope>NUCLEOTIDE SEQUENCE [LARGE SCALE GENOMIC DNA]</scope>
    <source>
        <strain evidence="3 4">cv. Gransden 2004</strain>
    </source>
</reference>
<reference evidence="3" key="3">
    <citation type="submission" date="2020-12" db="UniProtKB">
        <authorList>
            <consortium name="EnsemblPlants"/>
        </authorList>
    </citation>
    <scope>IDENTIFICATION</scope>
</reference>
<evidence type="ECO:0000256" key="1">
    <source>
        <dbReference type="SAM" id="MobiDB-lite"/>
    </source>
</evidence>
<evidence type="ECO:0000313" key="3">
    <source>
        <dbReference type="EnsemblPlants" id="PAC:32912065.CDS.1"/>
    </source>
</evidence>
<dbReference type="InParanoid" id="A0A2K1K432"/>